<keyword evidence="5 9" id="KW-0812">Transmembrane</keyword>
<name>A0A9X1NX16_9HYPH</name>
<dbReference type="Proteomes" id="UP001139035">
    <property type="component" value="Unassembled WGS sequence"/>
</dbReference>
<feature type="transmembrane region" description="Helical" evidence="9">
    <location>
        <begin position="127"/>
        <end position="146"/>
    </location>
</feature>
<evidence type="ECO:0000256" key="4">
    <source>
        <dbReference type="ARBA" id="ARBA00022519"/>
    </source>
</evidence>
<dbReference type="InterPro" id="IPR055348">
    <property type="entry name" value="DctQ"/>
</dbReference>
<evidence type="ECO:0000256" key="8">
    <source>
        <dbReference type="ARBA" id="ARBA00038436"/>
    </source>
</evidence>
<keyword evidence="3" id="KW-1003">Cell membrane</keyword>
<dbReference type="PANTHER" id="PTHR35011:SF2">
    <property type="entry name" value="2,3-DIKETO-L-GULONATE TRAP TRANSPORTER SMALL PERMEASE PROTEIN YIAM"/>
    <property type="match status" value="1"/>
</dbReference>
<dbReference type="InterPro" id="IPR007387">
    <property type="entry name" value="TRAP_DctQ"/>
</dbReference>
<feature type="domain" description="Tripartite ATP-independent periplasmic transporters DctQ component" evidence="10">
    <location>
        <begin position="24"/>
        <end position="145"/>
    </location>
</feature>
<evidence type="ECO:0000256" key="5">
    <source>
        <dbReference type="ARBA" id="ARBA00022692"/>
    </source>
</evidence>
<sequence>MGRFLKVLDRTEDAAMVAGLALATVLVVIQVVLRYVFNSSIFWAEELVRYTIVWTAFIGAGMGLRNGKHISVDLLQTFLPERPARLVALAGVVIGCLFSVLLFWYGLALVRHALAMGQLSSAMRIPMGWVYLILPIAGVLQFVRFSQIGWELHTGRRTARIDIDHLAREAGV</sequence>
<evidence type="ECO:0000256" key="7">
    <source>
        <dbReference type="ARBA" id="ARBA00023136"/>
    </source>
</evidence>
<evidence type="ECO:0000256" key="2">
    <source>
        <dbReference type="ARBA" id="ARBA00022448"/>
    </source>
</evidence>
<comment type="similarity">
    <text evidence="8 9">Belongs to the TRAP transporter small permease family.</text>
</comment>
<proteinExistence type="inferred from homology"/>
<dbReference type="GO" id="GO:0005886">
    <property type="term" value="C:plasma membrane"/>
    <property type="evidence" value="ECO:0007669"/>
    <property type="project" value="UniProtKB-SubCell"/>
</dbReference>
<protein>
    <recommendedName>
        <fullName evidence="9">TRAP transporter small permease protein</fullName>
    </recommendedName>
</protein>
<comment type="subunit">
    <text evidence="9">The complex comprises the extracytoplasmic solute receptor protein and the two transmembrane proteins.</text>
</comment>
<keyword evidence="12" id="KW-1185">Reference proteome</keyword>
<evidence type="ECO:0000313" key="11">
    <source>
        <dbReference type="EMBL" id="MCE7027142.1"/>
    </source>
</evidence>
<feature type="transmembrane region" description="Helical" evidence="9">
    <location>
        <begin position="47"/>
        <end position="65"/>
    </location>
</feature>
<dbReference type="RefSeq" id="WP_233717818.1">
    <property type="nucleotide sequence ID" value="NZ_JAJUWU010000003.1"/>
</dbReference>
<dbReference type="GO" id="GO:0022857">
    <property type="term" value="F:transmembrane transporter activity"/>
    <property type="evidence" value="ECO:0007669"/>
    <property type="project" value="UniProtKB-UniRule"/>
</dbReference>
<comment type="caution">
    <text evidence="11">The sequence shown here is derived from an EMBL/GenBank/DDBJ whole genome shotgun (WGS) entry which is preliminary data.</text>
</comment>
<dbReference type="Pfam" id="PF04290">
    <property type="entry name" value="DctQ"/>
    <property type="match status" value="1"/>
</dbReference>
<dbReference type="AlphaFoldDB" id="A0A9X1NX16"/>
<gene>
    <name evidence="11" type="ORF">LZD57_03990</name>
</gene>
<dbReference type="GO" id="GO:0015740">
    <property type="term" value="P:C4-dicarboxylate transport"/>
    <property type="evidence" value="ECO:0007669"/>
    <property type="project" value="TreeGrafter"/>
</dbReference>
<evidence type="ECO:0000256" key="6">
    <source>
        <dbReference type="ARBA" id="ARBA00022989"/>
    </source>
</evidence>
<comment type="function">
    <text evidence="9">Part of the tripartite ATP-independent periplasmic (TRAP) transport system.</text>
</comment>
<evidence type="ECO:0000256" key="3">
    <source>
        <dbReference type="ARBA" id="ARBA00022475"/>
    </source>
</evidence>
<evidence type="ECO:0000256" key="9">
    <source>
        <dbReference type="RuleBase" id="RU369079"/>
    </source>
</evidence>
<comment type="subcellular location">
    <subcellularLocation>
        <location evidence="1 9">Cell inner membrane</location>
        <topology evidence="1 9">Multi-pass membrane protein</topology>
    </subcellularLocation>
</comment>
<reference evidence="11" key="1">
    <citation type="submission" date="2022-01" db="EMBL/GenBank/DDBJ databases">
        <title>Jiella avicenniae sp. nov., a novel endophytic bacterium isolated from bark of Avicennia marina.</title>
        <authorList>
            <person name="Tuo L."/>
        </authorList>
    </citation>
    <scope>NUCLEOTIDE SEQUENCE</scope>
    <source>
        <strain evidence="11">CBK1P-4</strain>
    </source>
</reference>
<keyword evidence="6 9" id="KW-1133">Transmembrane helix</keyword>
<keyword evidence="4 9" id="KW-0997">Cell inner membrane</keyword>
<dbReference type="PANTHER" id="PTHR35011">
    <property type="entry name" value="2,3-DIKETO-L-GULONATE TRAP TRANSPORTER SMALL PERMEASE PROTEIN YIAM"/>
    <property type="match status" value="1"/>
</dbReference>
<evidence type="ECO:0000256" key="1">
    <source>
        <dbReference type="ARBA" id="ARBA00004429"/>
    </source>
</evidence>
<evidence type="ECO:0000259" key="10">
    <source>
        <dbReference type="Pfam" id="PF04290"/>
    </source>
</evidence>
<accession>A0A9X1NX16</accession>
<keyword evidence="7 9" id="KW-0472">Membrane</keyword>
<keyword evidence="2 9" id="KW-0813">Transport</keyword>
<feature type="transmembrane region" description="Helical" evidence="9">
    <location>
        <begin position="14"/>
        <end position="35"/>
    </location>
</feature>
<evidence type="ECO:0000313" key="12">
    <source>
        <dbReference type="Proteomes" id="UP001139035"/>
    </source>
</evidence>
<organism evidence="11 12">
    <name type="scientific">Jiella avicenniae</name>
    <dbReference type="NCBI Taxonomy" id="2907202"/>
    <lineage>
        <taxon>Bacteria</taxon>
        <taxon>Pseudomonadati</taxon>
        <taxon>Pseudomonadota</taxon>
        <taxon>Alphaproteobacteria</taxon>
        <taxon>Hyphomicrobiales</taxon>
        <taxon>Aurantimonadaceae</taxon>
        <taxon>Jiella</taxon>
    </lineage>
</organism>
<dbReference type="EMBL" id="JAJUWU010000003">
    <property type="protein sequence ID" value="MCE7027142.1"/>
    <property type="molecule type" value="Genomic_DNA"/>
</dbReference>
<feature type="transmembrane region" description="Helical" evidence="9">
    <location>
        <begin position="86"/>
        <end position="107"/>
    </location>
</feature>